<keyword evidence="5 8" id="KW-0238">DNA-binding</keyword>
<keyword evidence="1 9" id="KW-0479">Metal-binding</keyword>
<evidence type="ECO:0000259" key="11">
    <source>
        <dbReference type="PROSITE" id="PS50884"/>
    </source>
</evidence>
<dbReference type="InterPro" id="IPR045174">
    <property type="entry name" value="Dof"/>
</dbReference>
<reference evidence="13" key="1">
    <citation type="journal article" date="2016" name="Nature">
        <title>The genome of the seagrass Zostera marina reveals angiosperm adaptation to the sea.</title>
        <authorList>
            <person name="Olsen J.L."/>
            <person name="Rouze P."/>
            <person name="Verhelst B."/>
            <person name="Lin Y.-C."/>
            <person name="Bayer T."/>
            <person name="Collen J."/>
            <person name="Dattolo E."/>
            <person name="De Paoli E."/>
            <person name="Dittami S."/>
            <person name="Maumus F."/>
            <person name="Michel G."/>
            <person name="Kersting A."/>
            <person name="Lauritano C."/>
            <person name="Lohaus R."/>
            <person name="Toepel M."/>
            <person name="Tonon T."/>
            <person name="Vanneste K."/>
            <person name="Amirebrahimi M."/>
            <person name="Brakel J."/>
            <person name="Bostroem C."/>
            <person name="Chovatia M."/>
            <person name="Grimwood J."/>
            <person name="Jenkins J.W."/>
            <person name="Jueterbock A."/>
            <person name="Mraz A."/>
            <person name="Stam W.T."/>
            <person name="Tice H."/>
            <person name="Bornberg-Bauer E."/>
            <person name="Green P.J."/>
            <person name="Pearson G.A."/>
            <person name="Procaccini G."/>
            <person name="Duarte C.M."/>
            <person name="Schmutz J."/>
            <person name="Reusch T.B.H."/>
            <person name="Van de Peer Y."/>
        </authorList>
    </citation>
    <scope>NUCLEOTIDE SEQUENCE [LARGE SCALE GENOMIC DNA]</scope>
    <source>
        <strain evidence="13">cv. Finnish</strain>
    </source>
</reference>
<evidence type="ECO:0000256" key="1">
    <source>
        <dbReference type="ARBA" id="ARBA00022723"/>
    </source>
</evidence>
<evidence type="ECO:0000256" key="10">
    <source>
        <dbReference type="SAM" id="MobiDB-lite"/>
    </source>
</evidence>
<gene>
    <name evidence="12" type="ORF">ZOSMA_10G00440</name>
</gene>
<evidence type="ECO:0000256" key="2">
    <source>
        <dbReference type="ARBA" id="ARBA00022771"/>
    </source>
</evidence>
<keyword evidence="4 9" id="KW-0805">Transcription regulation</keyword>
<evidence type="ECO:0000256" key="9">
    <source>
        <dbReference type="RuleBase" id="RU369094"/>
    </source>
</evidence>
<protein>
    <recommendedName>
        <fullName evidence="9">Dof zinc finger protein</fullName>
    </recommendedName>
</protein>
<dbReference type="EMBL" id="LFYR01000113">
    <property type="protein sequence ID" value="KMZ75776.1"/>
    <property type="molecule type" value="Genomic_DNA"/>
</dbReference>
<evidence type="ECO:0000256" key="7">
    <source>
        <dbReference type="ARBA" id="ARBA00023242"/>
    </source>
</evidence>
<comment type="subcellular location">
    <subcellularLocation>
        <location evidence="8 9">Nucleus</location>
    </subcellularLocation>
</comment>
<keyword evidence="2 8" id="KW-0863">Zinc-finger</keyword>
<dbReference type="GO" id="GO:0008270">
    <property type="term" value="F:zinc ion binding"/>
    <property type="evidence" value="ECO:0007669"/>
    <property type="project" value="UniProtKB-KW"/>
</dbReference>
<dbReference type="GO" id="GO:0005634">
    <property type="term" value="C:nucleus"/>
    <property type="evidence" value="ECO:0007669"/>
    <property type="project" value="UniProtKB-SubCell"/>
</dbReference>
<feature type="region of interest" description="Disordered" evidence="10">
    <location>
        <begin position="1"/>
        <end position="62"/>
    </location>
</feature>
<dbReference type="PANTHER" id="PTHR31992">
    <property type="entry name" value="DOF ZINC FINGER PROTEIN DOF1.4-RELATED"/>
    <property type="match status" value="1"/>
</dbReference>
<dbReference type="OrthoDB" id="1927254at2759"/>
<dbReference type="PROSITE" id="PS01361">
    <property type="entry name" value="ZF_DOF_1"/>
    <property type="match status" value="1"/>
</dbReference>
<organism evidence="12 13">
    <name type="scientific">Zostera marina</name>
    <name type="common">Eelgrass</name>
    <dbReference type="NCBI Taxonomy" id="29655"/>
    <lineage>
        <taxon>Eukaryota</taxon>
        <taxon>Viridiplantae</taxon>
        <taxon>Streptophyta</taxon>
        <taxon>Embryophyta</taxon>
        <taxon>Tracheophyta</taxon>
        <taxon>Spermatophyta</taxon>
        <taxon>Magnoliopsida</taxon>
        <taxon>Liliopsida</taxon>
        <taxon>Zosteraceae</taxon>
        <taxon>Zostera</taxon>
    </lineage>
</organism>
<dbReference type="Pfam" id="PF02701">
    <property type="entry name" value="Zn_ribbon_Dof"/>
    <property type="match status" value="1"/>
</dbReference>
<dbReference type="GO" id="GO:0003677">
    <property type="term" value="F:DNA binding"/>
    <property type="evidence" value="ECO:0007669"/>
    <property type="project" value="UniProtKB-UniRule"/>
</dbReference>
<feature type="compositionally biased region" description="Pro residues" evidence="10">
    <location>
        <begin position="49"/>
        <end position="59"/>
    </location>
</feature>
<keyword evidence="7 8" id="KW-0539">Nucleus</keyword>
<accession>A0A0K9Q3D4</accession>
<evidence type="ECO:0000256" key="8">
    <source>
        <dbReference type="PROSITE-ProRule" id="PRU00071"/>
    </source>
</evidence>
<evidence type="ECO:0000313" key="13">
    <source>
        <dbReference type="Proteomes" id="UP000036987"/>
    </source>
</evidence>
<dbReference type="PANTHER" id="PTHR31992:SF313">
    <property type="entry name" value="DOF ZINC FINGER PROTEIN DOF5.7"/>
    <property type="match status" value="1"/>
</dbReference>
<keyword evidence="13" id="KW-1185">Reference proteome</keyword>
<comment type="caution">
    <text evidence="12">The sequence shown here is derived from an EMBL/GenBank/DDBJ whole genome shotgun (WGS) entry which is preliminary data.</text>
</comment>
<keyword evidence="3 9" id="KW-0862">Zinc</keyword>
<dbReference type="GO" id="GO:0003700">
    <property type="term" value="F:DNA-binding transcription factor activity"/>
    <property type="evidence" value="ECO:0007669"/>
    <property type="project" value="UniProtKB-UniRule"/>
</dbReference>
<sequence length="312" mass="34029">MAEQQQLDSKLSDQPTTDHENGDYLQPEIISTPTSQVEETHVTPNPSVVSPPPPPPPTTEPLHCPRCNSKNTKFCYYNNYSSLQPRHYCKTCKRYWTKGGVIRNVPIGGRSRKPKLSRLNSSSSVSFSTVRGMTIPTNFPPPSLSLSPAQPDHQFQLHQQYWFMNNANAGGILGGNDGSGYMRGLQLPPIPMIHPYANHGNLHHQMSSMGPNHEHLINYHPTTVVEEGSFPVQVPAPFMMAGGRNASGFLESSMMMGGFGSSSAINSDTIPYNWPPINADVNQISSSAMTSPTFSTTTAAATRVGESEESNG</sequence>
<comment type="function">
    <text evidence="9">Transcription factor that binds specifically to a 5'-AA[AG]G-3' consensus core sequence.</text>
</comment>
<evidence type="ECO:0000313" key="12">
    <source>
        <dbReference type="EMBL" id="KMZ75776.1"/>
    </source>
</evidence>
<evidence type="ECO:0000256" key="3">
    <source>
        <dbReference type="ARBA" id="ARBA00022833"/>
    </source>
</evidence>
<evidence type="ECO:0000256" key="5">
    <source>
        <dbReference type="ARBA" id="ARBA00023125"/>
    </source>
</evidence>
<proteinExistence type="predicted"/>
<feature type="compositionally biased region" description="Polar residues" evidence="10">
    <location>
        <begin position="1"/>
        <end position="15"/>
    </location>
</feature>
<dbReference type="AlphaFoldDB" id="A0A0K9Q3D4"/>
<dbReference type="Proteomes" id="UP000036987">
    <property type="component" value="Unassembled WGS sequence"/>
</dbReference>
<keyword evidence="6 9" id="KW-0804">Transcription</keyword>
<feature type="domain" description="Dof-type" evidence="11">
    <location>
        <begin position="62"/>
        <end position="116"/>
    </location>
</feature>
<evidence type="ECO:0000256" key="4">
    <source>
        <dbReference type="ARBA" id="ARBA00023015"/>
    </source>
</evidence>
<dbReference type="InterPro" id="IPR003851">
    <property type="entry name" value="Znf_Dof"/>
</dbReference>
<dbReference type="PROSITE" id="PS50884">
    <property type="entry name" value="ZF_DOF_2"/>
    <property type="match status" value="1"/>
</dbReference>
<name>A0A0K9Q3D4_ZOSMR</name>
<evidence type="ECO:0000256" key="6">
    <source>
        <dbReference type="ARBA" id="ARBA00023163"/>
    </source>
</evidence>